<keyword evidence="2" id="KW-0378">Hydrolase</keyword>
<dbReference type="Proteomes" id="UP001596337">
    <property type="component" value="Unassembled WGS sequence"/>
</dbReference>
<feature type="region of interest" description="Disordered" evidence="1">
    <location>
        <begin position="345"/>
        <end position="371"/>
    </location>
</feature>
<keyword evidence="3" id="KW-1185">Reference proteome</keyword>
<gene>
    <name evidence="2" type="ORF">ACFQGD_15785</name>
</gene>
<dbReference type="PANTHER" id="PTHR36837:SF2">
    <property type="entry name" value="POLY(3-HYDROXYALKANOATE) POLYMERASE SUBUNIT PHAC"/>
    <property type="match status" value="1"/>
</dbReference>
<comment type="caution">
    <text evidence="2">The sequence shown here is derived from an EMBL/GenBank/DDBJ whole genome shotgun (WGS) entry which is preliminary data.</text>
</comment>
<evidence type="ECO:0000313" key="2">
    <source>
        <dbReference type="EMBL" id="MFC6868600.1"/>
    </source>
</evidence>
<sequence length="371" mass="39468">MATAARNAWALAFGDGVEPPHATPSMVVHDEPHQVLRRFTEPSSSTAPDAVPSPVLLVPPLAAPASCFDLREGHSVAEFLVGTGRRTYLVDYGEIGFADRHMAMEDWIDEIIPNAVRRTSNAEDGASVDVVAWSIGGTLSLLAAAAHHDLPIRSITAVGSPIDYGKLPMLRPWRRIGRLTGGEPVTSVYRLAGGIPGTLVRTAFSVTALDRTLTKPAFIARNLLDTDALGKMQAVDRFISAMPAYPGRFYGQVNGRLMIHNDLARGTLKLGGRRIDLANVSVPVLLVAGTTDVITTEAAARGGVAVLTGTSVRFETTRGSHLGILTGPEARQTTWRYLDEFLTAQDGPAPQVPDNARGAAEPGSSNRAAAR</sequence>
<dbReference type="EMBL" id="JBHSXX010000001">
    <property type="protein sequence ID" value="MFC6868600.1"/>
    <property type="molecule type" value="Genomic_DNA"/>
</dbReference>
<dbReference type="SUPFAM" id="SSF53474">
    <property type="entry name" value="alpha/beta-Hydrolases"/>
    <property type="match status" value="1"/>
</dbReference>
<protein>
    <submittedName>
        <fullName evidence="2">Alpha/beta hydrolase</fullName>
    </submittedName>
</protein>
<evidence type="ECO:0000256" key="1">
    <source>
        <dbReference type="SAM" id="MobiDB-lite"/>
    </source>
</evidence>
<name>A0ABW2BZV1_9PSEU</name>
<dbReference type="Gene3D" id="3.40.50.1820">
    <property type="entry name" value="alpha/beta hydrolase"/>
    <property type="match status" value="1"/>
</dbReference>
<dbReference type="RefSeq" id="WP_390221060.1">
    <property type="nucleotide sequence ID" value="NZ_JBHSXX010000001.1"/>
</dbReference>
<evidence type="ECO:0000313" key="3">
    <source>
        <dbReference type="Proteomes" id="UP001596337"/>
    </source>
</evidence>
<dbReference type="InterPro" id="IPR029058">
    <property type="entry name" value="AB_hydrolase_fold"/>
</dbReference>
<proteinExistence type="predicted"/>
<dbReference type="InterPro" id="IPR051321">
    <property type="entry name" value="PHA/PHB_synthase"/>
</dbReference>
<reference evidence="3" key="1">
    <citation type="journal article" date="2019" name="Int. J. Syst. Evol. Microbiol.">
        <title>The Global Catalogue of Microorganisms (GCM) 10K type strain sequencing project: providing services to taxonomists for standard genome sequencing and annotation.</title>
        <authorList>
            <consortium name="The Broad Institute Genomics Platform"/>
            <consortium name="The Broad Institute Genome Sequencing Center for Infectious Disease"/>
            <person name="Wu L."/>
            <person name="Ma J."/>
        </authorList>
    </citation>
    <scope>NUCLEOTIDE SEQUENCE [LARGE SCALE GENOMIC DNA]</scope>
    <source>
        <strain evidence="3">KCTC 32255</strain>
    </source>
</reference>
<dbReference type="GO" id="GO:0016787">
    <property type="term" value="F:hydrolase activity"/>
    <property type="evidence" value="ECO:0007669"/>
    <property type="project" value="UniProtKB-KW"/>
</dbReference>
<accession>A0ABW2BZV1</accession>
<organism evidence="2 3">
    <name type="scientific">Haloechinothrix salitolerans</name>
    <dbReference type="NCBI Taxonomy" id="926830"/>
    <lineage>
        <taxon>Bacteria</taxon>
        <taxon>Bacillati</taxon>
        <taxon>Actinomycetota</taxon>
        <taxon>Actinomycetes</taxon>
        <taxon>Pseudonocardiales</taxon>
        <taxon>Pseudonocardiaceae</taxon>
        <taxon>Haloechinothrix</taxon>
    </lineage>
</organism>
<dbReference type="PANTHER" id="PTHR36837">
    <property type="entry name" value="POLY(3-HYDROXYALKANOATE) POLYMERASE SUBUNIT PHAC"/>
    <property type="match status" value="1"/>
</dbReference>